<comment type="caution">
    <text evidence="3">The sequence shown here is derived from an EMBL/GenBank/DDBJ whole genome shotgun (WGS) entry which is preliminary data.</text>
</comment>
<evidence type="ECO:0000256" key="1">
    <source>
        <dbReference type="SAM" id="Phobius"/>
    </source>
</evidence>
<feature type="chain" id="PRO_5040320825" description="Secreted protein" evidence="2">
    <location>
        <begin position="22"/>
        <end position="148"/>
    </location>
</feature>
<proteinExistence type="predicted"/>
<feature type="transmembrane region" description="Helical" evidence="1">
    <location>
        <begin position="42"/>
        <end position="60"/>
    </location>
</feature>
<name>A0A9P5XM65_9AGAR</name>
<feature type="signal peptide" evidence="2">
    <location>
        <begin position="1"/>
        <end position="21"/>
    </location>
</feature>
<feature type="transmembrane region" description="Helical" evidence="1">
    <location>
        <begin position="72"/>
        <end position="89"/>
    </location>
</feature>
<protein>
    <recommendedName>
        <fullName evidence="5">Secreted protein</fullName>
    </recommendedName>
</protein>
<evidence type="ECO:0000313" key="3">
    <source>
        <dbReference type="EMBL" id="KAF9453388.1"/>
    </source>
</evidence>
<evidence type="ECO:0008006" key="5">
    <source>
        <dbReference type="Google" id="ProtNLM"/>
    </source>
</evidence>
<keyword evidence="4" id="KW-1185">Reference proteome</keyword>
<keyword evidence="2" id="KW-0732">Signal</keyword>
<reference evidence="3" key="1">
    <citation type="submission" date="2020-11" db="EMBL/GenBank/DDBJ databases">
        <authorList>
            <consortium name="DOE Joint Genome Institute"/>
            <person name="Ahrendt S."/>
            <person name="Riley R."/>
            <person name="Andreopoulos W."/>
            <person name="Labutti K."/>
            <person name="Pangilinan J."/>
            <person name="Ruiz-Duenas F.J."/>
            <person name="Barrasa J.M."/>
            <person name="Sanchez-Garcia M."/>
            <person name="Camarero S."/>
            <person name="Miyauchi S."/>
            <person name="Serrano A."/>
            <person name="Linde D."/>
            <person name="Babiker R."/>
            <person name="Drula E."/>
            <person name="Ayuso-Fernandez I."/>
            <person name="Pacheco R."/>
            <person name="Padilla G."/>
            <person name="Ferreira P."/>
            <person name="Barriuso J."/>
            <person name="Kellner H."/>
            <person name="Castanera R."/>
            <person name="Alfaro M."/>
            <person name="Ramirez L."/>
            <person name="Pisabarro A.G."/>
            <person name="Kuo A."/>
            <person name="Tritt A."/>
            <person name="Lipzen A."/>
            <person name="He G."/>
            <person name="Yan M."/>
            <person name="Ng V."/>
            <person name="Cullen D."/>
            <person name="Martin F."/>
            <person name="Rosso M.-N."/>
            <person name="Henrissat B."/>
            <person name="Hibbett D."/>
            <person name="Martinez A.T."/>
            <person name="Grigoriev I.V."/>
        </authorList>
    </citation>
    <scope>NUCLEOTIDE SEQUENCE</scope>
    <source>
        <strain evidence="3">MF-IS2</strain>
    </source>
</reference>
<dbReference type="AlphaFoldDB" id="A0A9P5XM65"/>
<keyword evidence="1" id="KW-1133">Transmembrane helix</keyword>
<gene>
    <name evidence="3" type="ORF">P691DRAFT_64515</name>
</gene>
<sequence length="148" mass="16896">MCGMQLLCFSSSFLLVAIWWAQPILSSTYCFSCRLSPILGLVFYPLRCLLFHLPLFFYPLSHYPKLHPISILPYWTGLFILSLSTLASTQTPHKPLMPCTIPLKRYTSASCSDIECPRLVSFKFPPSLRGTFTSLPFLHSVRTLQMNE</sequence>
<keyword evidence="1" id="KW-0472">Membrane</keyword>
<accession>A0A9P5XM65</accession>
<evidence type="ECO:0000256" key="2">
    <source>
        <dbReference type="SAM" id="SignalP"/>
    </source>
</evidence>
<evidence type="ECO:0000313" key="4">
    <source>
        <dbReference type="Proteomes" id="UP000807342"/>
    </source>
</evidence>
<keyword evidence="1" id="KW-0812">Transmembrane</keyword>
<dbReference type="EMBL" id="MU151062">
    <property type="protein sequence ID" value="KAF9453388.1"/>
    <property type="molecule type" value="Genomic_DNA"/>
</dbReference>
<dbReference type="Proteomes" id="UP000807342">
    <property type="component" value="Unassembled WGS sequence"/>
</dbReference>
<organism evidence="3 4">
    <name type="scientific">Macrolepiota fuliginosa MF-IS2</name>
    <dbReference type="NCBI Taxonomy" id="1400762"/>
    <lineage>
        <taxon>Eukaryota</taxon>
        <taxon>Fungi</taxon>
        <taxon>Dikarya</taxon>
        <taxon>Basidiomycota</taxon>
        <taxon>Agaricomycotina</taxon>
        <taxon>Agaricomycetes</taxon>
        <taxon>Agaricomycetidae</taxon>
        <taxon>Agaricales</taxon>
        <taxon>Agaricineae</taxon>
        <taxon>Agaricaceae</taxon>
        <taxon>Macrolepiota</taxon>
    </lineage>
</organism>